<feature type="compositionally biased region" description="Acidic residues" evidence="1">
    <location>
        <begin position="32"/>
        <end position="61"/>
    </location>
</feature>
<reference evidence="3 4" key="1">
    <citation type="submission" date="2018-06" db="EMBL/GenBank/DDBJ databases">
        <title>Lujinxingia sediminis gen. nov. sp. nov., a new facultative anaerobic member of the class Deltaproteobacteria, and proposal of Lujinxingaceae fam. nov.</title>
        <authorList>
            <person name="Guo L.-Y."/>
            <person name="Li C.-M."/>
            <person name="Wang S."/>
            <person name="Du Z.-J."/>
        </authorList>
    </citation>
    <scope>NUCLEOTIDE SEQUENCE [LARGE SCALE GENOMIC DNA]</scope>
    <source>
        <strain evidence="3 4">FA350</strain>
    </source>
</reference>
<name>A0A2Z4FNE3_9DELT</name>
<keyword evidence="2" id="KW-0732">Signal</keyword>
<evidence type="ECO:0000256" key="2">
    <source>
        <dbReference type="SAM" id="SignalP"/>
    </source>
</evidence>
<proteinExistence type="predicted"/>
<accession>A0A2Z4FNE3</accession>
<feature type="region of interest" description="Disordered" evidence="1">
    <location>
        <begin position="18"/>
        <end position="80"/>
    </location>
</feature>
<evidence type="ECO:0008006" key="5">
    <source>
        <dbReference type="Google" id="ProtNLM"/>
    </source>
</evidence>
<feature type="chain" id="PRO_5016240637" description="Disintegrin domain-containing protein" evidence="2">
    <location>
        <begin position="18"/>
        <end position="392"/>
    </location>
</feature>
<feature type="signal peptide" evidence="2">
    <location>
        <begin position="1"/>
        <end position="17"/>
    </location>
</feature>
<gene>
    <name evidence="3" type="ORF">DN745_14650</name>
</gene>
<evidence type="ECO:0000313" key="4">
    <source>
        <dbReference type="Proteomes" id="UP000249799"/>
    </source>
</evidence>
<dbReference type="EMBL" id="CP030032">
    <property type="protein sequence ID" value="AWV90499.1"/>
    <property type="molecule type" value="Genomic_DNA"/>
</dbReference>
<keyword evidence="4" id="KW-1185">Reference proteome</keyword>
<dbReference type="AlphaFoldDB" id="A0A2Z4FNE3"/>
<dbReference type="Proteomes" id="UP000249799">
    <property type="component" value="Chromosome"/>
</dbReference>
<dbReference type="KEGG" id="bsed:DN745_14650"/>
<organism evidence="3 4">
    <name type="scientific">Bradymonas sediminis</name>
    <dbReference type="NCBI Taxonomy" id="1548548"/>
    <lineage>
        <taxon>Bacteria</taxon>
        <taxon>Deltaproteobacteria</taxon>
        <taxon>Bradymonadales</taxon>
        <taxon>Bradymonadaceae</taxon>
        <taxon>Bradymonas</taxon>
    </lineage>
</organism>
<evidence type="ECO:0000256" key="1">
    <source>
        <dbReference type="SAM" id="MobiDB-lite"/>
    </source>
</evidence>
<evidence type="ECO:0000313" key="3">
    <source>
        <dbReference type="EMBL" id="AWV90499.1"/>
    </source>
</evidence>
<protein>
    <recommendedName>
        <fullName evidence="5">Disintegrin domain-containing protein</fullName>
    </recommendedName>
</protein>
<sequence length="392" mass="39821">MALLITLLMAFSVVACGDDDKPADNNNNTADVVDEDTTSDPDTTTEPDTTEPDTTEPDTTEPDTGSNDTPVPDHSDKSTEGSTCEELATCQDLCEPTDTGCNDTCVNAASELALAQMNDVIQCVTDNCSGAADQLACINEYCFSIFTACFTTADGVCLADCDATNPNDPVCGTENQCVAIGQGGACAGEGGTIPAGAGECYGGVGCATGESCYGVTGGGGSGQTDCSLFPDNSAPCTTEGETCYRTGNGDDTACFPYDDTAAIGSECTAPNHCNINQLCMGSGDVGTCEQACDTSNPTTCGEGEGCAPLSGGGENLGICITFNADAEIGAPCQGPEQCSEVQACLYDDNTQTTASCQQLCDTTETESSCPEAHSCESLNIEGEPTLGTCNPV</sequence>